<proteinExistence type="predicted"/>
<dbReference type="InterPro" id="IPR036390">
    <property type="entry name" value="WH_DNA-bd_sf"/>
</dbReference>
<dbReference type="EMBL" id="CP042905">
    <property type="protein sequence ID" value="QEE14215.1"/>
    <property type="molecule type" value="Genomic_DNA"/>
</dbReference>
<dbReference type="PRINTS" id="PR00033">
    <property type="entry name" value="HTHASNC"/>
</dbReference>
<keyword evidence="6" id="KW-1185">Reference proteome</keyword>
<dbReference type="RefSeq" id="WP_147661179.1">
    <property type="nucleotide sequence ID" value="NZ_CP042905.2"/>
</dbReference>
<keyword evidence="1" id="KW-0805">Transcription regulation</keyword>
<dbReference type="InterPro" id="IPR011991">
    <property type="entry name" value="ArsR-like_HTH"/>
</dbReference>
<name>A0A5B9D5A8_9ARCH</name>
<dbReference type="InterPro" id="IPR019888">
    <property type="entry name" value="Tscrpt_reg_AsnC-like"/>
</dbReference>
<dbReference type="Pfam" id="PF13412">
    <property type="entry name" value="HTH_24"/>
    <property type="match status" value="1"/>
</dbReference>
<dbReference type="GeneID" id="41328034"/>
<evidence type="ECO:0000256" key="1">
    <source>
        <dbReference type="ARBA" id="ARBA00023015"/>
    </source>
</evidence>
<sequence length="187" mass="21118">MKLTKLDDIDKRIIETLQKNPSITHSQIAKNLERSQPAIGARIKKLSEKGVLATQIGVDFSKDLVSSSLNLVKIELSITQPQFVFDMVDSCPYIINALKLSGDYNVMIFMACSSLKRLDIILDKHFRNKEFVKKIKMDLITDFAEPFILPVDFTIENFDSPDELCGIVSCPYCEKADAKKIKIKSIS</sequence>
<gene>
    <name evidence="5" type="ORF">DSAG12_00026</name>
</gene>
<keyword evidence="3" id="KW-0804">Transcription</keyword>
<accession>A0A5B9D5A8</accession>
<reference evidence="5 6" key="1">
    <citation type="journal article" date="2020" name="Nature">
        <title>Isolation of an archaeon at the prokaryote-eukaryote interface.</title>
        <authorList>
            <person name="Imachi H."/>
            <person name="Nobu M.K."/>
            <person name="Nakahara N."/>
            <person name="Morono Y."/>
            <person name="Ogawara M."/>
            <person name="Takaki Y."/>
            <person name="Takano Y."/>
            <person name="Uematsu K."/>
            <person name="Ikuta T."/>
            <person name="Ito M."/>
            <person name="Matsui Y."/>
            <person name="Miyazaki M."/>
            <person name="Murata K."/>
            <person name="Saito Y."/>
            <person name="Sakai S."/>
            <person name="Song C."/>
            <person name="Tasumi E."/>
            <person name="Yamanaka Y."/>
            <person name="Yamaguchi T."/>
            <person name="Kamagata Y."/>
            <person name="Tamaki H."/>
            <person name="Takai K."/>
        </authorList>
    </citation>
    <scope>NUCLEOTIDE SEQUENCE [LARGE SCALE GENOMIC DNA]</scope>
    <source>
        <strain evidence="5 6">MK-D1</strain>
    </source>
</reference>
<dbReference type="KEGG" id="psyt:DSAG12_00026"/>
<dbReference type="CDD" id="cd00090">
    <property type="entry name" value="HTH_ARSR"/>
    <property type="match status" value="1"/>
</dbReference>
<feature type="domain" description="HTH asnC-type" evidence="4">
    <location>
        <begin position="6"/>
        <end position="72"/>
    </location>
</feature>
<dbReference type="GO" id="GO:0043565">
    <property type="term" value="F:sequence-specific DNA binding"/>
    <property type="evidence" value="ECO:0007669"/>
    <property type="project" value="InterPro"/>
</dbReference>
<dbReference type="SMART" id="SM00344">
    <property type="entry name" value="HTH_ASNC"/>
    <property type="match status" value="1"/>
</dbReference>
<dbReference type="GO" id="GO:0005829">
    <property type="term" value="C:cytosol"/>
    <property type="evidence" value="ECO:0007669"/>
    <property type="project" value="TreeGrafter"/>
</dbReference>
<reference evidence="5 6" key="2">
    <citation type="journal article" date="2024" name="Int. J. Syst. Evol. Microbiol.">
        <title>Promethearchaeum syntrophicum gen. nov., sp. nov., an anaerobic, obligately syntrophic archaeon, the first isolate of the lineage 'Asgard' archaea, and proposal of the new archaeal phylum Promethearchaeota phyl. nov. and kingdom Promethearchaeati regn. nov.</title>
        <authorList>
            <person name="Imachi H."/>
            <person name="Nobu M.K."/>
            <person name="Kato S."/>
            <person name="Takaki Y."/>
            <person name="Miyazaki M."/>
            <person name="Miyata M."/>
            <person name="Ogawara M."/>
            <person name="Saito Y."/>
            <person name="Sakai S."/>
            <person name="Tahara Y.O."/>
            <person name="Takano Y."/>
            <person name="Tasumi E."/>
            <person name="Uematsu K."/>
            <person name="Yoshimura T."/>
            <person name="Itoh T."/>
            <person name="Ohkuma M."/>
            <person name="Takai K."/>
        </authorList>
    </citation>
    <scope>NUCLEOTIDE SEQUENCE [LARGE SCALE GENOMIC DNA]</scope>
    <source>
        <strain evidence="5 6">MK-D1</strain>
    </source>
</reference>
<evidence type="ECO:0000256" key="3">
    <source>
        <dbReference type="ARBA" id="ARBA00023163"/>
    </source>
</evidence>
<dbReference type="PROSITE" id="PS50956">
    <property type="entry name" value="HTH_ASNC_2"/>
    <property type="match status" value="1"/>
</dbReference>
<dbReference type="Gene3D" id="1.10.10.10">
    <property type="entry name" value="Winged helix-like DNA-binding domain superfamily/Winged helix DNA-binding domain"/>
    <property type="match status" value="1"/>
</dbReference>
<dbReference type="PANTHER" id="PTHR30154:SF34">
    <property type="entry name" value="TRANSCRIPTIONAL REGULATOR AZLB"/>
    <property type="match status" value="1"/>
</dbReference>
<dbReference type="InterPro" id="IPR000485">
    <property type="entry name" value="AsnC-type_HTH_dom"/>
</dbReference>
<dbReference type="SUPFAM" id="SSF46785">
    <property type="entry name" value="Winged helix' DNA-binding domain"/>
    <property type="match status" value="1"/>
</dbReference>
<dbReference type="PANTHER" id="PTHR30154">
    <property type="entry name" value="LEUCINE-RESPONSIVE REGULATORY PROTEIN"/>
    <property type="match status" value="1"/>
</dbReference>
<dbReference type="InterPro" id="IPR036388">
    <property type="entry name" value="WH-like_DNA-bd_sf"/>
</dbReference>
<evidence type="ECO:0000313" key="6">
    <source>
        <dbReference type="Proteomes" id="UP000321408"/>
    </source>
</evidence>
<evidence type="ECO:0000259" key="4">
    <source>
        <dbReference type="PROSITE" id="PS50956"/>
    </source>
</evidence>
<evidence type="ECO:0000256" key="2">
    <source>
        <dbReference type="ARBA" id="ARBA00023125"/>
    </source>
</evidence>
<dbReference type="GO" id="GO:0043200">
    <property type="term" value="P:response to amino acid"/>
    <property type="evidence" value="ECO:0007669"/>
    <property type="project" value="TreeGrafter"/>
</dbReference>
<protein>
    <submittedName>
        <fullName evidence="5">Lrp/AsnC family transcriptional regulator</fullName>
    </submittedName>
</protein>
<keyword evidence="2" id="KW-0238">DNA-binding</keyword>
<dbReference type="Proteomes" id="UP000321408">
    <property type="component" value="Chromosome"/>
</dbReference>
<dbReference type="AlphaFoldDB" id="A0A5B9D5A8"/>
<organism evidence="5 6">
    <name type="scientific">Promethearchaeum syntrophicum</name>
    <dbReference type="NCBI Taxonomy" id="2594042"/>
    <lineage>
        <taxon>Archaea</taxon>
        <taxon>Promethearchaeati</taxon>
        <taxon>Promethearchaeota</taxon>
        <taxon>Promethearchaeia</taxon>
        <taxon>Promethearchaeales</taxon>
        <taxon>Promethearchaeaceae</taxon>
        <taxon>Promethearchaeum</taxon>
    </lineage>
</organism>
<evidence type="ECO:0000313" key="5">
    <source>
        <dbReference type="EMBL" id="QEE14215.1"/>
    </source>
</evidence>